<dbReference type="EMBL" id="JBHTBQ010000001">
    <property type="protein sequence ID" value="MFC7418365.1"/>
    <property type="molecule type" value="Genomic_DNA"/>
</dbReference>
<organism evidence="1 2">
    <name type="scientific">Iodobacter arcticus</name>
    <dbReference type="NCBI Taxonomy" id="590593"/>
    <lineage>
        <taxon>Bacteria</taxon>
        <taxon>Pseudomonadati</taxon>
        <taxon>Pseudomonadota</taxon>
        <taxon>Betaproteobacteria</taxon>
        <taxon>Neisseriales</taxon>
        <taxon>Chitinibacteraceae</taxon>
        <taxon>Iodobacter</taxon>
    </lineage>
</organism>
<name>A0ABW2QXC8_9NEIS</name>
<gene>
    <name evidence="1" type="ORF">ACFQNF_00535</name>
</gene>
<reference evidence="2" key="1">
    <citation type="journal article" date="2019" name="Int. J. Syst. Evol. Microbiol.">
        <title>The Global Catalogue of Microorganisms (GCM) 10K type strain sequencing project: providing services to taxonomists for standard genome sequencing and annotation.</title>
        <authorList>
            <consortium name="The Broad Institute Genomics Platform"/>
            <consortium name="The Broad Institute Genome Sequencing Center for Infectious Disease"/>
            <person name="Wu L."/>
            <person name="Ma J."/>
        </authorList>
    </citation>
    <scope>NUCLEOTIDE SEQUENCE [LARGE SCALE GENOMIC DNA]</scope>
    <source>
        <strain evidence="2">CCUG 62945</strain>
    </source>
</reference>
<dbReference type="RefSeq" id="WP_380185310.1">
    <property type="nucleotide sequence ID" value="NZ_JBHTBQ010000001.1"/>
</dbReference>
<evidence type="ECO:0000313" key="1">
    <source>
        <dbReference type="EMBL" id="MFC7418365.1"/>
    </source>
</evidence>
<dbReference type="Proteomes" id="UP001596473">
    <property type="component" value="Unassembled WGS sequence"/>
</dbReference>
<comment type="caution">
    <text evidence="1">The sequence shown here is derived from an EMBL/GenBank/DDBJ whole genome shotgun (WGS) entry which is preliminary data.</text>
</comment>
<proteinExistence type="predicted"/>
<sequence>MELVIFATIVIFIAFFFLMKRGTKAVQAYVYLAARSEGKSEFDANDIASRIDTHSAGHLNQAMLVFCKHCYGEGQLAMISSARLDGFRK</sequence>
<keyword evidence="2" id="KW-1185">Reference proteome</keyword>
<evidence type="ECO:0000313" key="2">
    <source>
        <dbReference type="Proteomes" id="UP001596473"/>
    </source>
</evidence>
<accession>A0ABW2QXC8</accession>
<protein>
    <submittedName>
        <fullName evidence="1">Uncharacterized protein</fullName>
    </submittedName>
</protein>